<dbReference type="EMBL" id="LC738883">
    <property type="protein sequence ID" value="BDT63321.1"/>
    <property type="molecule type" value="Genomic_DNA"/>
</dbReference>
<protein>
    <submittedName>
        <fullName evidence="1">Uncharacterized protein</fullName>
    </submittedName>
</protein>
<organism evidence="1">
    <name type="scientific">Armadillidium vulgare clopovirus</name>
    <dbReference type="NCBI Taxonomy" id="2984284"/>
    <lineage>
        <taxon>Viruses</taxon>
        <taxon>Viruses incertae sedis</taxon>
        <taxon>Naldaviricetes</taxon>
        <taxon>Nimaviridae</taxon>
    </lineage>
</organism>
<proteinExistence type="predicted"/>
<accession>A0A9C7BNW5</accession>
<sequence>MVLLPFEIKEPIDEYVIKFYNIVIDHILRQIFSARCQPNSVLNLEFGYGGLKLFQNEFLTEEIAKRLRFLYLLIKKHEIRVNMFCESGGNIIGLVNWMLFSVWESCAQCEKKRKEKEGTPLFLTFCPLEETNVEFLNKKYERVSDFLWRGVCSTCVEAFLILKTAHDYFVTSVYSDLLSNCVREKIGNVGGGGGKLLKVFLTLIFDNERNNIFPFFSRRWCSRGLIKQQAQRRRRRQRGGGWLRRPRGRSRVLFKTNIQNVQKYFFPSYLKTLLKCKNSFQLLFFKLQNSLDELLRNNNNYETFYRETGSRDERRNVAVLGSFSLISVLYSKSLRKCIFVEMKSPFNMDEFLNEDCKILKTINRAIDFTGWFNPLKDIVDIPVFFGRGFNFDNAEIIEKLKTGDNFSFSYSIDSASLFESVRANIIGIVSMQ</sequence>
<reference evidence="1" key="1">
    <citation type="submission" date="2022-10" db="EMBL/GenBank/DDBJ databases">
        <title>Genome sequences of endogenous nimaviruses in decapod crustaceans.</title>
        <authorList>
            <person name="Kawato S."/>
            <person name="Nozaki R."/>
            <person name="Kondo H."/>
            <person name="Hirono I."/>
        </authorList>
    </citation>
    <scope>NUCLEOTIDE SEQUENCE</scope>
    <source>
        <strain evidence="1">TUMSAT20210906</strain>
    </source>
</reference>
<name>A0A9C7BNW5_9VIRU</name>
<evidence type="ECO:0000313" key="1">
    <source>
        <dbReference type="EMBL" id="BDT63321.1"/>
    </source>
</evidence>